<evidence type="ECO:0000256" key="1">
    <source>
        <dbReference type="SAM" id="Phobius"/>
    </source>
</evidence>
<dbReference type="AlphaFoldDB" id="A0A8C6SGR5"/>
<protein>
    <submittedName>
        <fullName evidence="2">Uncharacterized protein</fullName>
    </submittedName>
</protein>
<reference evidence="2" key="2">
    <citation type="submission" date="2025-09" db="UniProtKB">
        <authorList>
            <consortium name="Ensembl"/>
        </authorList>
    </citation>
    <scope>IDENTIFICATION</scope>
</reference>
<keyword evidence="1" id="KW-0812">Transmembrane</keyword>
<name>A0A8C6SGR5_9GOBI</name>
<keyword evidence="1" id="KW-0472">Membrane</keyword>
<proteinExistence type="predicted"/>
<accession>A0A8C6SGR5</accession>
<keyword evidence="1" id="KW-1133">Transmembrane helix</keyword>
<keyword evidence="3" id="KW-1185">Reference proteome</keyword>
<feature type="transmembrane region" description="Helical" evidence="1">
    <location>
        <begin position="45"/>
        <end position="66"/>
    </location>
</feature>
<evidence type="ECO:0000313" key="3">
    <source>
        <dbReference type="Proteomes" id="UP000694523"/>
    </source>
</evidence>
<sequence>ATIQTTHSKRKCTSLTDHRYNKLTKLQLNHIVPASVTLGEIPTFLPGRCVFVWWLVVFLLAFHTLIEDFEELLRLIVTSKTMVK</sequence>
<organism evidence="2 3">
    <name type="scientific">Neogobius melanostomus</name>
    <name type="common">round goby</name>
    <dbReference type="NCBI Taxonomy" id="47308"/>
    <lineage>
        <taxon>Eukaryota</taxon>
        <taxon>Metazoa</taxon>
        <taxon>Chordata</taxon>
        <taxon>Craniata</taxon>
        <taxon>Vertebrata</taxon>
        <taxon>Euteleostomi</taxon>
        <taxon>Actinopterygii</taxon>
        <taxon>Neopterygii</taxon>
        <taxon>Teleostei</taxon>
        <taxon>Neoteleostei</taxon>
        <taxon>Acanthomorphata</taxon>
        <taxon>Gobiaria</taxon>
        <taxon>Gobiiformes</taxon>
        <taxon>Gobioidei</taxon>
        <taxon>Gobiidae</taxon>
        <taxon>Benthophilinae</taxon>
        <taxon>Neogobiini</taxon>
        <taxon>Neogobius</taxon>
    </lineage>
</organism>
<evidence type="ECO:0000313" key="2">
    <source>
        <dbReference type="Ensembl" id="ENSNMLP00000006005.1"/>
    </source>
</evidence>
<reference evidence="2" key="1">
    <citation type="submission" date="2025-08" db="UniProtKB">
        <authorList>
            <consortium name="Ensembl"/>
        </authorList>
    </citation>
    <scope>IDENTIFICATION</scope>
</reference>
<dbReference type="Proteomes" id="UP000694523">
    <property type="component" value="Unplaced"/>
</dbReference>
<dbReference type="Ensembl" id="ENSNMLT00000006883.1">
    <property type="protein sequence ID" value="ENSNMLP00000006005.1"/>
    <property type="gene ID" value="ENSNMLG00000004413.1"/>
</dbReference>